<name>A0A9P8MMH7_9HYPO</name>
<dbReference type="EMBL" id="JAIZPD010000014">
    <property type="protein sequence ID" value="KAH0958948.1"/>
    <property type="molecule type" value="Genomic_DNA"/>
</dbReference>
<proteinExistence type="predicted"/>
<protein>
    <submittedName>
        <fullName evidence="1">Phage tail assembly-like protein</fullName>
    </submittedName>
</protein>
<evidence type="ECO:0000313" key="2">
    <source>
        <dbReference type="Proteomes" id="UP000824596"/>
    </source>
</evidence>
<keyword evidence="2" id="KW-1185">Reference proteome</keyword>
<dbReference type="InterPro" id="IPR043472">
    <property type="entry name" value="Macro_dom-like"/>
</dbReference>
<dbReference type="RefSeq" id="XP_044716461.1">
    <property type="nucleotide sequence ID" value="XM_044868464.1"/>
</dbReference>
<organism evidence="1 2">
    <name type="scientific">Hirsutella rhossiliensis</name>
    <dbReference type="NCBI Taxonomy" id="111463"/>
    <lineage>
        <taxon>Eukaryota</taxon>
        <taxon>Fungi</taxon>
        <taxon>Dikarya</taxon>
        <taxon>Ascomycota</taxon>
        <taxon>Pezizomycotina</taxon>
        <taxon>Sordariomycetes</taxon>
        <taxon>Hypocreomycetidae</taxon>
        <taxon>Hypocreales</taxon>
        <taxon>Ophiocordycipitaceae</taxon>
        <taxon>Hirsutella</taxon>
    </lineage>
</organism>
<sequence>MLAAAVATRAVPHIHLLCMDGRFSDAFTTALATYKGSLPSSVSVEIHNMALQFLPPSAKFDLVVSPANSYGRLDGSFDDAISRAFSPGDDYNALTYAAQAELYKEWRGFAPPGTCTLVRIPERFKERSKNVWGTRYLALCPTMRTPQEVVWDREVIYECVWSLLCAIDRHNRALGQSGVSADDAGIRSILITPMATGVGRVSAERWAHQFILAIRHFVDAVENPAKWSALTWDDIEEYADALVDSRTM</sequence>
<accession>A0A9P8MMH7</accession>
<dbReference type="SUPFAM" id="SSF52949">
    <property type="entry name" value="Macro domain-like"/>
    <property type="match status" value="1"/>
</dbReference>
<evidence type="ECO:0000313" key="1">
    <source>
        <dbReference type="EMBL" id="KAH0958948.1"/>
    </source>
</evidence>
<gene>
    <name evidence="1" type="ORF">HRG_09993</name>
</gene>
<dbReference type="OrthoDB" id="6082470at2759"/>
<reference evidence="1" key="1">
    <citation type="submission" date="2021-09" db="EMBL/GenBank/DDBJ databases">
        <title>A high-quality genome of the endoparasitic fungus Hirsutella rhossiliensis with a comparison of Hirsutella genomes reveals transposable elements contributing to genome size variation.</title>
        <authorList>
            <person name="Lin R."/>
            <person name="Jiao Y."/>
            <person name="Sun X."/>
            <person name="Ling J."/>
            <person name="Xie B."/>
            <person name="Cheng X."/>
        </authorList>
    </citation>
    <scope>NUCLEOTIDE SEQUENCE</scope>
    <source>
        <strain evidence="1">HR02</strain>
    </source>
</reference>
<dbReference type="Gene3D" id="3.40.220.10">
    <property type="entry name" value="Leucine Aminopeptidase, subunit E, domain 1"/>
    <property type="match status" value="1"/>
</dbReference>
<dbReference type="AlphaFoldDB" id="A0A9P8MMH7"/>
<dbReference type="GeneID" id="68359122"/>
<comment type="caution">
    <text evidence="1">The sequence shown here is derived from an EMBL/GenBank/DDBJ whole genome shotgun (WGS) entry which is preliminary data.</text>
</comment>
<dbReference type="Proteomes" id="UP000824596">
    <property type="component" value="Unassembled WGS sequence"/>
</dbReference>